<protein>
    <submittedName>
        <fullName evidence="1">Uncharacterized protein</fullName>
    </submittedName>
</protein>
<dbReference type="AlphaFoldDB" id="A0A402D5T5"/>
<accession>A0A402D5T5</accession>
<dbReference type="Proteomes" id="UP000287394">
    <property type="component" value="Chromosome"/>
</dbReference>
<organism evidence="1 2">
    <name type="scientific">Capsulimonas corticalis</name>
    <dbReference type="NCBI Taxonomy" id="2219043"/>
    <lineage>
        <taxon>Bacteria</taxon>
        <taxon>Bacillati</taxon>
        <taxon>Armatimonadota</taxon>
        <taxon>Armatimonadia</taxon>
        <taxon>Capsulimonadales</taxon>
        <taxon>Capsulimonadaceae</taxon>
        <taxon>Capsulimonas</taxon>
    </lineage>
</organism>
<evidence type="ECO:0000313" key="2">
    <source>
        <dbReference type="Proteomes" id="UP000287394"/>
    </source>
</evidence>
<proteinExistence type="predicted"/>
<evidence type="ECO:0000313" key="1">
    <source>
        <dbReference type="EMBL" id="BDI33446.1"/>
    </source>
</evidence>
<dbReference type="RefSeq" id="WP_119324810.1">
    <property type="nucleotide sequence ID" value="NZ_AP025739.1"/>
</dbReference>
<gene>
    <name evidence="1" type="ORF">CCAX7_54970</name>
</gene>
<name>A0A402D5T5_9BACT</name>
<reference evidence="1 2" key="1">
    <citation type="journal article" date="2019" name="Int. J. Syst. Evol. Microbiol.">
        <title>Capsulimonas corticalis gen. nov., sp. nov., an aerobic capsulated bacterium, of a novel bacterial order, Capsulimonadales ord. nov., of the class Armatimonadia of the phylum Armatimonadetes.</title>
        <authorList>
            <person name="Li J."/>
            <person name="Kudo C."/>
            <person name="Tonouchi A."/>
        </authorList>
    </citation>
    <scope>NUCLEOTIDE SEQUENCE [LARGE SCALE GENOMIC DNA]</scope>
    <source>
        <strain evidence="1 2">AX-7</strain>
    </source>
</reference>
<dbReference type="EMBL" id="AP025739">
    <property type="protein sequence ID" value="BDI33446.1"/>
    <property type="molecule type" value="Genomic_DNA"/>
</dbReference>
<sequence length="92" mass="9895">MDQLDLFADPAPDVATVNGWLKAPRLLPGAPPIPTLIKVAGDDHDYAPARFTLAGGCGLGRWPSRDACVLRPDGQRMTLYDAVNARLATLIR</sequence>
<dbReference type="KEGG" id="ccot:CCAX7_54970"/>
<keyword evidence="2" id="KW-1185">Reference proteome</keyword>